<sequence>LVYRASGSDANDSWGPSCFPLYELYRRSSFLVFSAYALLTVRLERKFLFINRQVELAQYPPNRPDIYPPVFNVEKSDPDKLSPGYIFITPYELQNPGPYIYDNTGVGLYFVGLIIAELVWSGWGISGPGNAHGLHVCKYNGSDHLCFFQGNQQKGYCRGHGIIMDKNYRVVRSVQPGGGMASSDMHEFRPINNGRTALMTIYQQRQFDMTPWNVKTGVGWIMESVFQEVDVETNKVLFEWRSLDHVDPSSSYTWPSHTDTSGTGLNVHEPWDYFHINSVDKNVAGDYLISSRHTSAIYKISGKDGLVMWQLHGAQPSFRNINFSFSQQHDARWLHENNTHTVLSLYNNGYNGFNKTHTYSAGMIIMINHVEKTATQLRDYAPIQNDLVSSSQGNLQVLPNQNAFIGWGNNPFISEHDEVGNLLFWGSFAKDTVMNYRALKFEWDGEPTDSPALWTYSRTAEPTSSTSFYVSWNGATRVNTWRFWGTMNITGPWTLLDEISKTSFETEYTNPRFFLWSKVEAVDHEGIVLGKSEIKYTFVPSSELRELCATSTCLDAKGYGFPGEEAARPFIPPVGINTVPWIHPNNPGSNIWTNSLGYPHPSGTAKPSNGRNISYLLDWGAVLLLAVPLLAGIFLAHRYYTKGSPNQLRDQETSGPMDGMVERKRPSVQATDLPWWNWRWWIEEDDPNSYFPLGEWSPYSHRRERERSE</sequence>
<keyword evidence="2" id="KW-0812">Transmembrane</keyword>
<feature type="non-terminal residue" evidence="3">
    <location>
        <position position="1"/>
    </location>
</feature>
<name>A0A9W9ITC3_9EURO</name>
<dbReference type="PANTHER" id="PTHR35340:SF9">
    <property type="entry name" value="ASST-DOMAIN-CONTAINING PROTEIN"/>
    <property type="match status" value="1"/>
</dbReference>
<proteinExistence type="predicted"/>
<dbReference type="Pfam" id="PF14269">
    <property type="entry name" value="Arylsulfotran_2"/>
    <property type="match status" value="1"/>
</dbReference>
<keyword evidence="4" id="KW-1185">Reference proteome</keyword>
<evidence type="ECO:0000313" key="3">
    <source>
        <dbReference type="EMBL" id="KAJ5184370.1"/>
    </source>
</evidence>
<organism evidence="3 4">
    <name type="scientific">Penicillium cf. griseofulvum</name>
    <dbReference type="NCBI Taxonomy" id="2972120"/>
    <lineage>
        <taxon>Eukaryota</taxon>
        <taxon>Fungi</taxon>
        <taxon>Dikarya</taxon>
        <taxon>Ascomycota</taxon>
        <taxon>Pezizomycotina</taxon>
        <taxon>Eurotiomycetes</taxon>
        <taxon>Eurotiomycetidae</taxon>
        <taxon>Eurotiales</taxon>
        <taxon>Aspergillaceae</taxon>
        <taxon>Penicillium</taxon>
    </lineage>
</organism>
<keyword evidence="2" id="KW-0472">Membrane</keyword>
<dbReference type="Proteomes" id="UP001150879">
    <property type="component" value="Unassembled WGS sequence"/>
</dbReference>
<evidence type="ECO:0000313" key="4">
    <source>
        <dbReference type="Proteomes" id="UP001150879"/>
    </source>
</evidence>
<dbReference type="EMBL" id="JAPQKP010000006">
    <property type="protein sequence ID" value="KAJ5184370.1"/>
    <property type="molecule type" value="Genomic_DNA"/>
</dbReference>
<dbReference type="InterPro" id="IPR053143">
    <property type="entry name" value="Arylsulfate_ST"/>
</dbReference>
<feature type="transmembrane region" description="Helical" evidence="2">
    <location>
        <begin position="616"/>
        <end position="636"/>
    </location>
</feature>
<gene>
    <name evidence="3" type="ORF">N7472_009210</name>
</gene>
<evidence type="ECO:0000256" key="2">
    <source>
        <dbReference type="SAM" id="Phobius"/>
    </source>
</evidence>
<comment type="caution">
    <text evidence="3">The sequence shown here is derived from an EMBL/GenBank/DDBJ whole genome shotgun (WGS) entry which is preliminary data.</text>
</comment>
<evidence type="ECO:0008006" key="5">
    <source>
        <dbReference type="Google" id="ProtNLM"/>
    </source>
</evidence>
<dbReference type="InterPro" id="IPR039535">
    <property type="entry name" value="ASST-like"/>
</dbReference>
<protein>
    <recommendedName>
        <fullName evidence="5">ASST-domain-containing protein</fullName>
    </recommendedName>
</protein>
<keyword evidence="2" id="KW-1133">Transmembrane helix</keyword>
<dbReference type="PANTHER" id="PTHR35340">
    <property type="entry name" value="PQQ ENZYME REPEAT PROTEIN-RELATED"/>
    <property type="match status" value="1"/>
</dbReference>
<feature type="region of interest" description="Disordered" evidence="1">
    <location>
        <begin position="645"/>
        <end position="664"/>
    </location>
</feature>
<reference evidence="3" key="2">
    <citation type="journal article" date="2023" name="IMA Fungus">
        <title>Comparative genomic study of the Penicillium genus elucidates a diverse pangenome and 15 lateral gene transfer events.</title>
        <authorList>
            <person name="Petersen C."/>
            <person name="Sorensen T."/>
            <person name="Nielsen M.R."/>
            <person name="Sondergaard T.E."/>
            <person name="Sorensen J.L."/>
            <person name="Fitzpatrick D.A."/>
            <person name="Frisvad J.C."/>
            <person name="Nielsen K.L."/>
        </authorList>
    </citation>
    <scope>NUCLEOTIDE SEQUENCE</scope>
    <source>
        <strain evidence="3">IBT 16849</strain>
    </source>
</reference>
<evidence type="ECO:0000256" key="1">
    <source>
        <dbReference type="SAM" id="MobiDB-lite"/>
    </source>
</evidence>
<dbReference type="AlphaFoldDB" id="A0A9W9ITC3"/>
<accession>A0A9W9ITC3</accession>
<reference evidence="3" key="1">
    <citation type="submission" date="2022-11" db="EMBL/GenBank/DDBJ databases">
        <authorList>
            <person name="Petersen C."/>
        </authorList>
    </citation>
    <scope>NUCLEOTIDE SEQUENCE</scope>
    <source>
        <strain evidence="3">IBT 16849</strain>
    </source>
</reference>
<dbReference type="OrthoDB" id="5427350at2759"/>